<protein>
    <submittedName>
        <fullName evidence="1">Unannotated protein</fullName>
    </submittedName>
</protein>
<name>A0A6J6P5A3_9ZZZZ</name>
<accession>A0A6J6P5A3</accession>
<dbReference type="EMBL" id="CAEZXM010000156">
    <property type="protein sequence ID" value="CAB4694501.1"/>
    <property type="molecule type" value="Genomic_DNA"/>
</dbReference>
<proteinExistence type="predicted"/>
<organism evidence="1">
    <name type="scientific">freshwater metagenome</name>
    <dbReference type="NCBI Taxonomy" id="449393"/>
    <lineage>
        <taxon>unclassified sequences</taxon>
        <taxon>metagenomes</taxon>
        <taxon>ecological metagenomes</taxon>
    </lineage>
</organism>
<sequence length="53" mass="5738">MMRFNVAVRLMNRPLPSDTPTVSLMMSSSEWASSMITTSCSGNSTPPLAMCNP</sequence>
<dbReference type="AlphaFoldDB" id="A0A6J6P5A3"/>
<reference evidence="1" key="1">
    <citation type="submission" date="2020-05" db="EMBL/GenBank/DDBJ databases">
        <authorList>
            <person name="Chiriac C."/>
            <person name="Salcher M."/>
            <person name="Ghai R."/>
            <person name="Kavagutti S V."/>
        </authorList>
    </citation>
    <scope>NUCLEOTIDE SEQUENCE</scope>
</reference>
<gene>
    <name evidence="1" type="ORF">UFOPK2366_00930</name>
</gene>
<evidence type="ECO:0000313" key="1">
    <source>
        <dbReference type="EMBL" id="CAB4694501.1"/>
    </source>
</evidence>